<evidence type="ECO:0000259" key="6">
    <source>
        <dbReference type="PROSITE" id="PS50931"/>
    </source>
</evidence>
<evidence type="ECO:0000313" key="8">
    <source>
        <dbReference type="Proteomes" id="UP000249524"/>
    </source>
</evidence>
<dbReference type="OrthoDB" id="9807765at2"/>
<dbReference type="PROSITE" id="PS50931">
    <property type="entry name" value="HTH_LYSR"/>
    <property type="match status" value="1"/>
</dbReference>
<protein>
    <submittedName>
        <fullName evidence="7">Transcriptional regulator</fullName>
    </submittedName>
</protein>
<dbReference type="InterPro" id="IPR036390">
    <property type="entry name" value="WH_DNA-bd_sf"/>
</dbReference>
<keyword evidence="4" id="KW-0804">Transcription</keyword>
<dbReference type="PANTHER" id="PTHR30537:SF79">
    <property type="entry name" value="TRANSCRIPTIONAL REGULATOR-RELATED"/>
    <property type="match status" value="1"/>
</dbReference>
<organism evidence="7 8">
    <name type="scientific">Phenylobacterium kunshanense</name>
    <dbReference type="NCBI Taxonomy" id="1445034"/>
    <lineage>
        <taxon>Bacteria</taxon>
        <taxon>Pseudomonadati</taxon>
        <taxon>Pseudomonadota</taxon>
        <taxon>Alphaproteobacteria</taxon>
        <taxon>Caulobacterales</taxon>
        <taxon>Caulobacteraceae</taxon>
        <taxon>Phenylobacterium</taxon>
    </lineage>
</organism>
<dbReference type="InterPro" id="IPR000847">
    <property type="entry name" value="LysR_HTH_N"/>
</dbReference>
<dbReference type="Pfam" id="PF00126">
    <property type="entry name" value="HTH_1"/>
    <property type="match status" value="1"/>
</dbReference>
<sequence>MWFVSSGASGSRVRQASSRSTRAWSAKGTRGRRGVSVMARWCRLARRTTNETAASKVNSVHSKAAMVTTHPLPPLEQFRAFEAAARLGSFQAAARSIHLTPSAISHRIRALETFYGVALFVRGHRRVELTEAGQALQASVALAFLELQRGAAALRQARDPSILKVTAAPAFANAFLTRRIQAFESANPGLELQLEASATVVDLEASGADVAVRLSAGRPADVDAERILPLVAGPVCTPALATVLRREGWPGVTRLRLRLDPKGWDAWFARAGVDGAPGRELWCDSLNDAMQAALEGAGVALAPLALATPHLRTGRLEAPCAETVRSKLSYWLVSRHGEARTGKVARFRRWLKAELAEAEAPA</sequence>
<dbReference type="PRINTS" id="PR00039">
    <property type="entry name" value="HTHLYSR"/>
</dbReference>
<keyword evidence="2" id="KW-0805">Transcription regulation</keyword>
<dbReference type="GO" id="GO:0003700">
    <property type="term" value="F:DNA-binding transcription factor activity"/>
    <property type="evidence" value="ECO:0007669"/>
    <property type="project" value="InterPro"/>
</dbReference>
<dbReference type="Pfam" id="PF03466">
    <property type="entry name" value="LysR_substrate"/>
    <property type="match status" value="1"/>
</dbReference>
<evidence type="ECO:0000256" key="1">
    <source>
        <dbReference type="ARBA" id="ARBA00009437"/>
    </source>
</evidence>
<comment type="caution">
    <text evidence="7">The sequence shown here is derived from an EMBL/GenBank/DDBJ whole genome shotgun (WGS) entry which is preliminary data.</text>
</comment>
<keyword evidence="8" id="KW-1185">Reference proteome</keyword>
<evidence type="ECO:0000256" key="2">
    <source>
        <dbReference type="ARBA" id="ARBA00023015"/>
    </source>
</evidence>
<dbReference type="InterPro" id="IPR036388">
    <property type="entry name" value="WH-like_DNA-bd_sf"/>
</dbReference>
<dbReference type="CDD" id="cd08432">
    <property type="entry name" value="PBP2_GcdR_TrpI_HvrB_AmpR_like"/>
    <property type="match status" value="1"/>
</dbReference>
<dbReference type="GO" id="GO:0043565">
    <property type="term" value="F:sequence-specific DNA binding"/>
    <property type="evidence" value="ECO:0007669"/>
    <property type="project" value="TreeGrafter"/>
</dbReference>
<dbReference type="PANTHER" id="PTHR30537">
    <property type="entry name" value="HTH-TYPE TRANSCRIPTIONAL REGULATOR"/>
    <property type="match status" value="1"/>
</dbReference>
<dbReference type="InterPro" id="IPR058163">
    <property type="entry name" value="LysR-type_TF_proteobact-type"/>
</dbReference>
<dbReference type="SUPFAM" id="SSF46785">
    <property type="entry name" value="Winged helix' DNA-binding domain"/>
    <property type="match status" value="1"/>
</dbReference>
<dbReference type="SUPFAM" id="SSF53850">
    <property type="entry name" value="Periplasmic binding protein-like II"/>
    <property type="match status" value="1"/>
</dbReference>
<dbReference type="AlphaFoldDB" id="A0A328BJ39"/>
<dbReference type="GO" id="GO:0006351">
    <property type="term" value="P:DNA-templated transcription"/>
    <property type="evidence" value="ECO:0007669"/>
    <property type="project" value="TreeGrafter"/>
</dbReference>
<feature type="compositionally biased region" description="Polar residues" evidence="5">
    <location>
        <begin position="1"/>
        <end position="23"/>
    </location>
</feature>
<dbReference type="InterPro" id="IPR005119">
    <property type="entry name" value="LysR_subst-bd"/>
</dbReference>
<feature type="region of interest" description="Disordered" evidence="5">
    <location>
        <begin position="1"/>
        <end position="29"/>
    </location>
</feature>
<evidence type="ECO:0000256" key="5">
    <source>
        <dbReference type="SAM" id="MobiDB-lite"/>
    </source>
</evidence>
<dbReference type="Gene3D" id="1.10.10.10">
    <property type="entry name" value="Winged helix-like DNA-binding domain superfamily/Winged helix DNA-binding domain"/>
    <property type="match status" value="1"/>
</dbReference>
<reference evidence="7 8" key="1">
    <citation type="submission" date="2018-05" db="EMBL/GenBank/DDBJ databases">
        <authorList>
            <person name="Lanie J.A."/>
            <person name="Ng W.-L."/>
            <person name="Kazmierczak K.M."/>
            <person name="Andrzejewski T.M."/>
            <person name="Davidsen T.M."/>
            <person name="Wayne K.J."/>
            <person name="Tettelin H."/>
            <person name="Glass J.I."/>
            <person name="Rusch D."/>
            <person name="Podicherti R."/>
            <person name="Tsui H.-C.T."/>
            <person name="Winkler M.E."/>
        </authorList>
    </citation>
    <scope>NUCLEOTIDE SEQUENCE [LARGE SCALE GENOMIC DNA]</scope>
    <source>
        <strain evidence="7 8">BUT-10</strain>
    </source>
</reference>
<dbReference type="EMBL" id="QFYS01000002">
    <property type="protein sequence ID" value="RAK67492.1"/>
    <property type="molecule type" value="Genomic_DNA"/>
</dbReference>
<proteinExistence type="inferred from homology"/>
<dbReference type="Gene3D" id="3.40.190.10">
    <property type="entry name" value="Periplasmic binding protein-like II"/>
    <property type="match status" value="2"/>
</dbReference>
<keyword evidence="3" id="KW-0238">DNA-binding</keyword>
<evidence type="ECO:0000256" key="3">
    <source>
        <dbReference type="ARBA" id="ARBA00023125"/>
    </source>
</evidence>
<accession>A0A328BJ39</accession>
<evidence type="ECO:0000256" key="4">
    <source>
        <dbReference type="ARBA" id="ARBA00023163"/>
    </source>
</evidence>
<evidence type="ECO:0000313" key="7">
    <source>
        <dbReference type="EMBL" id="RAK67492.1"/>
    </source>
</evidence>
<name>A0A328BJ39_9CAUL</name>
<gene>
    <name evidence="7" type="ORF">DJ019_06165</name>
</gene>
<comment type="similarity">
    <text evidence="1">Belongs to the LysR transcriptional regulatory family.</text>
</comment>
<feature type="domain" description="HTH lysR-type" evidence="6">
    <location>
        <begin position="73"/>
        <end position="130"/>
    </location>
</feature>
<dbReference type="Proteomes" id="UP000249524">
    <property type="component" value="Unassembled WGS sequence"/>
</dbReference>